<comment type="pathway">
    <text evidence="7">Cell wall biogenesis; peptidoglycan biosynthesis.</text>
</comment>
<feature type="active site" description="Proton donor/acceptor" evidence="7">
    <location>
        <position position="94"/>
    </location>
</feature>
<dbReference type="AlphaFoldDB" id="S7TXS4"/>
<dbReference type="NCBIfam" id="TIGR00067">
    <property type="entry name" value="glut_race"/>
    <property type="match status" value="1"/>
</dbReference>
<dbReference type="GO" id="GO:0008360">
    <property type="term" value="P:regulation of cell shape"/>
    <property type="evidence" value="ECO:0007669"/>
    <property type="project" value="UniProtKB-KW"/>
</dbReference>
<comment type="function">
    <text evidence="7">Provides the (R)-glutamate required for cell wall biosynthesis.</text>
</comment>
<keyword evidence="6 7" id="KW-0961">Cell wall biogenesis/degradation</keyword>
<dbReference type="STRING" id="897.B2D07_00295"/>
<dbReference type="Pfam" id="PF01177">
    <property type="entry name" value="Asp_Glu_race"/>
    <property type="match status" value="1"/>
</dbReference>
<proteinExistence type="inferred from homology"/>
<protein>
    <recommendedName>
        <fullName evidence="2 7">Glutamate racemase</fullName>
        <ecNumber evidence="2 7">5.1.1.3</ecNumber>
    </recommendedName>
</protein>
<feature type="binding site" evidence="7">
    <location>
        <begin position="205"/>
        <end position="206"/>
    </location>
    <ligand>
        <name>substrate</name>
    </ligand>
</feature>
<sequence length="293" mass="31112">MTGRMAPTNIPTPRLRGVHGAAANAPVGVFDSGMGGLSVLREIRKALPEENLLYVADSGYAPYGDRPRDFIEKRASVIADFFLVQGVKAIVAACNTVTGVAVDGLRTRCPVPVVAIEPAIKPAAGMTRSGVIGVLATRQTIASDRVSRLIARHGNGVRILLQACPGLVEQVERAELGGRKTVSLVENYVTPLLEKGADTLVLGCTHYPFLSPMIKAVAGPTITVIDPAAAVAKELRRRLNADNIASCGSRPGTERFWTSGPIDHARRIIGELWGSCPDVRSLPSSDDNEHHTG</sequence>
<dbReference type="PANTHER" id="PTHR21198:SF2">
    <property type="entry name" value="GLUTAMATE RACEMASE"/>
    <property type="match status" value="1"/>
</dbReference>
<dbReference type="Gene3D" id="3.40.50.1860">
    <property type="match status" value="2"/>
</dbReference>
<gene>
    <name evidence="7" type="primary">murI</name>
    <name evidence="8" type="ORF">dsmv_1846</name>
</gene>
<dbReference type="SUPFAM" id="SSF53681">
    <property type="entry name" value="Aspartate/glutamate racemase"/>
    <property type="match status" value="2"/>
</dbReference>
<evidence type="ECO:0000256" key="1">
    <source>
        <dbReference type="ARBA" id="ARBA00001602"/>
    </source>
</evidence>
<keyword evidence="4 7" id="KW-0573">Peptidoglycan synthesis</keyword>
<reference evidence="8 9" key="1">
    <citation type="journal article" date="2013" name="Genome Announc.">
        <title>Draft genome sequences for three mercury-methylating, sulfate-reducing bacteria.</title>
        <authorList>
            <person name="Brown S.D."/>
            <person name="Hurt R.A.Jr."/>
            <person name="Gilmour C.C."/>
            <person name="Elias D.A."/>
        </authorList>
    </citation>
    <scope>NUCLEOTIDE SEQUENCE [LARGE SCALE GENOMIC DNA]</scope>
    <source>
        <strain evidence="8 9">DSM 2059</strain>
    </source>
</reference>
<dbReference type="InterPro" id="IPR033134">
    <property type="entry name" value="Asp/Glu_racemase_AS_2"/>
</dbReference>
<evidence type="ECO:0000313" key="8">
    <source>
        <dbReference type="EMBL" id="EPR41847.1"/>
    </source>
</evidence>
<evidence type="ECO:0000256" key="7">
    <source>
        <dbReference type="HAMAP-Rule" id="MF_00258"/>
    </source>
</evidence>
<dbReference type="UniPathway" id="UPA00219"/>
<dbReference type="PANTHER" id="PTHR21198">
    <property type="entry name" value="GLUTAMATE RACEMASE"/>
    <property type="match status" value="1"/>
</dbReference>
<dbReference type="EC" id="5.1.1.3" evidence="2 7"/>
<dbReference type="GO" id="GO:0071555">
    <property type="term" value="P:cell wall organization"/>
    <property type="evidence" value="ECO:0007669"/>
    <property type="project" value="UniProtKB-KW"/>
</dbReference>
<comment type="similarity">
    <text evidence="7">Belongs to the aspartate/glutamate racemases family.</text>
</comment>
<feature type="binding site" evidence="7">
    <location>
        <begin position="95"/>
        <end position="96"/>
    </location>
    <ligand>
        <name>substrate</name>
    </ligand>
</feature>
<dbReference type="eggNOG" id="COG0796">
    <property type="taxonomic scope" value="Bacteria"/>
</dbReference>
<dbReference type="InterPro" id="IPR015942">
    <property type="entry name" value="Asp/Glu/hydantoin_racemase"/>
</dbReference>
<feature type="active site" description="Proton donor/acceptor" evidence="7">
    <location>
        <position position="204"/>
    </location>
</feature>
<evidence type="ECO:0000256" key="6">
    <source>
        <dbReference type="ARBA" id="ARBA00023316"/>
    </source>
</evidence>
<evidence type="ECO:0000256" key="5">
    <source>
        <dbReference type="ARBA" id="ARBA00023235"/>
    </source>
</evidence>
<dbReference type="InterPro" id="IPR001920">
    <property type="entry name" value="Asp/Glu_race"/>
</dbReference>
<name>S7TXS4_DESML</name>
<keyword evidence="3 7" id="KW-0133">Cell shape</keyword>
<dbReference type="EMBL" id="ATHJ01000071">
    <property type="protein sequence ID" value="EPR41847.1"/>
    <property type="molecule type" value="Genomic_DNA"/>
</dbReference>
<dbReference type="GO" id="GO:0009252">
    <property type="term" value="P:peptidoglycan biosynthetic process"/>
    <property type="evidence" value="ECO:0007669"/>
    <property type="project" value="UniProtKB-UniRule"/>
</dbReference>
<dbReference type="FunFam" id="3.40.50.1860:FF:000001">
    <property type="entry name" value="Glutamate racemase"/>
    <property type="match status" value="1"/>
</dbReference>
<evidence type="ECO:0000256" key="4">
    <source>
        <dbReference type="ARBA" id="ARBA00022984"/>
    </source>
</evidence>
<evidence type="ECO:0000313" key="9">
    <source>
        <dbReference type="Proteomes" id="UP000014977"/>
    </source>
</evidence>
<feature type="binding site" evidence="7">
    <location>
        <begin position="63"/>
        <end position="64"/>
    </location>
    <ligand>
        <name>substrate</name>
    </ligand>
</feature>
<dbReference type="PROSITE" id="PS00924">
    <property type="entry name" value="ASP_GLU_RACEMASE_2"/>
    <property type="match status" value="1"/>
</dbReference>
<dbReference type="GO" id="GO:0008881">
    <property type="term" value="F:glutamate racemase activity"/>
    <property type="evidence" value="ECO:0007669"/>
    <property type="project" value="UniProtKB-UniRule"/>
</dbReference>
<organism evidence="8 9">
    <name type="scientific">Desulfococcus multivorans DSM 2059</name>
    <dbReference type="NCBI Taxonomy" id="1121405"/>
    <lineage>
        <taxon>Bacteria</taxon>
        <taxon>Pseudomonadati</taxon>
        <taxon>Thermodesulfobacteriota</taxon>
        <taxon>Desulfobacteria</taxon>
        <taxon>Desulfobacterales</taxon>
        <taxon>Desulfococcaceae</taxon>
        <taxon>Desulfococcus</taxon>
    </lineage>
</organism>
<accession>S7TXS4</accession>
<keyword evidence="5 7" id="KW-0413">Isomerase</keyword>
<dbReference type="PATRIC" id="fig|1121405.3.peg.1307"/>
<evidence type="ECO:0000256" key="2">
    <source>
        <dbReference type="ARBA" id="ARBA00013090"/>
    </source>
</evidence>
<feature type="binding site" evidence="7">
    <location>
        <begin position="31"/>
        <end position="32"/>
    </location>
    <ligand>
        <name>substrate</name>
    </ligand>
</feature>
<evidence type="ECO:0000256" key="3">
    <source>
        <dbReference type="ARBA" id="ARBA00022960"/>
    </source>
</evidence>
<comment type="caution">
    <text evidence="8">The sequence shown here is derived from an EMBL/GenBank/DDBJ whole genome shotgun (WGS) entry which is preliminary data.</text>
</comment>
<dbReference type="InterPro" id="IPR004391">
    <property type="entry name" value="Glu_race"/>
</dbReference>
<comment type="catalytic activity">
    <reaction evidence="1 7">
        <text>L-glutamate = D-glutamate</text>
        <dbReference type="Rhea" id="RHEA:12813"/>
        <dbReference type="ChEBI" id="CHEBI:29985"/>
        <dbReference type="ChEBI" id="CHEBI:29986"/>
        <dbReference type="EC" id="5.1.1.3"/>
    </reaction>
</comment>
<keyword evidence="9" id="KW-1185">Reference proteome</keyword>
<dbReference type="HAMAP" id="MF_00258">
    <property type="entry name" value="Glu_racemase"/>
    <property type="match status" value="1"/>
</dbReference>
<dbReference type="Proteomes" id="UP000014977">
    <property type="component" value="Unassembled WGS sequence"/>
</dbReference>